<dbReference type="GO" id="GO:0016787">
    <property type="term" value="F:hydrolase activity"/>
    <property type="evidence" value="ECO:0007669"/>
    <property type="project" value="InterPro"/>
</dbReference>
<dbReference type="Proteomes" id="UP000726105">
    <property type="component" value="Unassembled WGS sequence"/>
</dbReference>
<evidence type="ECO:0000313" key="3">
    <source>
        <dbReference type="Proteomes" id="UP000726105"/>
    </source>
</evidence>
<dbReference type="GO" id="GO:0008270">
    <property type="term" value="F:zinc ion binding"/>
    <property type="evidence" value="ECO:0007669"/>
    <property type="project" value="InterPro"/>
</dbReference>
<accession>A0A935MHG4</accession>
<dbReference type="InterPro" id="IPR016193">
    <property type="entry name" value="Cytidine_deaminase-like"/>
</dbReference>
<feature type="region of interest" description="Disordered" evidence="1">
    <location>
        <begin position="70"/>
        <end position="110"/>
    </location>
</feature>
<gene>
    <name evidence="2" type="ORF">IPI13_08540</name>
</gene>
<comment type="caution">
    <text evidence="2">The sequence shown here is derived from an EMBL/GenBank/DDBJ whole genome shotgun (WGS) entry which is preliminary data.</text>
</comment>
<proteinExistence type="predicted"/>
<dbReference type="PROSITE" id="PS00903">
    <property type="entry name" value="CYT_DCMP_DEAMINASES_1"/>
    <property type="match status" value="1"/>
</dbReference>
<name>A0A935MHG4_9MICO</name>
<evidence type="ECO:0000256" key="1">
    <source>
        <dbReference type="SAM" id="MobiDB-lite"/>
    </source>
</evidence>
<organism evidence="2 3">
    <name type="scientific">Candidatus Phosphoribacter hodrii</name>
    <dbReference type="NCBI Taxonomy" id="2953743"/>
    <lineage>
        <taxon>Bacteria</taxon>
        <taxon>Bacillati</taxon>
        <taxon>Actinomycetota</taxon>
        <taxon>Actinomycetes</taxon>
        <taxon>Micrococcales</taxon>
        <taxon>Dermatophilaceae</taxon>
        <taxon>Candidatus Phosphoribacter</taxon>
    </lineage>
</organism>
<dbReference type="Gene3D" id="3.40.140.10">
    <property type="entry name" value="Cytidine Deaminase, domain 2"/>
    <property type="match status" value="1"/>
</dbReference>
<evidence type="ECO:0000313" key="2">
    <source>
        <dbReference type="EMBL" id="MBK7273207.1"/>
    </source>
</evidence>
<sequence length="196" mass="21302">MSSSRSDGAGLKYLRIHAESNALLFADPVRRRGGWIAITHPPCPGCQKLLANSGLATAIWRADSGLLVRSARPPQCPENADHLRNGSPKYPSPRQTFDEPSASPPERSTTFALRGGCRGGSGGAGALLAGVAQRQRASHPHNLGRRGAEERVDQIGWEEPTDIRRVCRAVTRDLVAQDLERLPTASDVQPEWHRHP</sequence>
<dbReference type="EMBL" id="JADJIB010000002">
    <property type="protein sequence ID" value="MBK7273207.1"/>
    <property type="molecule type" value="Genomic_DNA"/>
</dbReference>
<evidence type="ECO:0008006" key="4">
    <source>
        <dbReference type="Google" id="ProtNLM"/>
    </source>
</evidence>
<protein>
    <recommendedName>
        <fullName evidence="4">CMP/dCMP-type deaminase domain-containing protein</fullName>
    </recommendedName>
</protein>
<dbReference type="SUPFAM" id="SSF53927">
    <property type="entry name" value="Cytidine deaminase-like"/>
    <property type="match status" value="1"/>
</dbReference>
<dbReference type="AlphaFoldDB" id="A0A935MHG4"/>
<dbReference type="InterPro" id="IPR016192">
    <property type="entry name" value="APOBEC/CMP_deaminase_Zn-bd"/>
</dbReference>
<reference evidence="2 3" key="1">
    <citation type="submission" date="2020-10" db="EMBL/GenBank/DDBJ databases">
        <title>Connecting structure to function with the recovery of over 1000 high-quality activated sludge metagenome-assembled genomes encoding full-length rRNA genes using long-read sequencing.</title>
        <authorList>
            <person name="Singleton C.M."/>
            <person name="Petriglieri F."/>
            <person name="Kristensen J.M."/>
            <person name="Kirkegaard R.H."/>
            <person name="Michaelsen T.Y."/>
            <person name="Andersen M.H."/>
            <person name="Karst S.M."/>
            <person name="Dueholm M.S."/>
            <person name="Nielsen P.H."/>
            <person name="Albertsen M."/>
        </authorList>
    </citation>
    <scope>NUCLEOTIDE SEQUENCE [LARGE SCALE GENOMIC DNA]</scope>
    <source>
        <strain evidence="2">Ega_18-Q3-R5-49_MAXAC.001</strain>
    </source>
</reference>